<dbReference type="CDD" id="cd00067">
    <property type="entry name" value="GAL4"/>
    <property type="match status" value="1"/>
</dbReference>
<dbReference type="GO" id="GO:0008270">
    <property type="term" value="F:zinc ion binding"/>
    <property type="evidence" value="ECO:0007669"/>
    <property type="project" value="InterPro"/>
</dbReference>
<dbReference type="GO" id="GO:0003677">
    <property type="term" value="F:DNA binding"/>
    <property type="evidence" value="ECO:0007669"/>
    <property type="project" value="UniProtKB-KW"/>
</dbReference>
<dbReference type="PANTHER" id="PTHR31069">
    <property type="entry name" value="OLEATE-ACTIVATED TRANSCRIPTION FACTOR 1-RELATED"/>
    <property type="match status" value="1"/>
</dbReference>
<dbReference type="SUPFAM" id="SSF57701">
    <property type="entry name" value="Zn2/Cys6 DNA-binding domain"/>
    <property type="match status" value="1"/>
</dbReference>
<keyword evidence="2" id="KW-0238">DNA-binding</keyword>
<reference evidence="7 8" key="1">
    <citation type="submission" date="2019-04" db="EMBL/GenBank/DDBJ databases">
        <title>Friends and foes A comparative genomics studyof 23 Aspergillus species from section Flavi.</title>
        <authorList>
            <consortium name="DOE Joint Genome Institute"/>
            <person name="Kjaerbolling I."/>
            <person name="Vesth T."/>
            <person name="Frisvad J.C."/>
            <person name="Nybo J.L."/>
            <person name="Theobald S."/>
            <person name="Kildgaard S."/>
            <person name="Isbrandt T."/>
            <person name="Kuo A."/>
            <person name="Sato A."/>
            <person name="Lyhne E.K."/>
            <person name="Kogle M.E."/>
            <person name="Wiebenga A."/>
            <person name="Kun R.S."/>
            <person name="Lubbers R.J."/>
            <person name="Makela M.R."/>
            <person name="Barry K."/>
            <person name="Chovatia M."/>
            <person name="Clum A."/>
            <person name="Daum C."/>
            <person name="Haridas S."/>
            <person name="He G."/>
            <person name="LaButti K."/>
            <person name="Lipzen A."/>
            <person name="Mondo S."/>
            <person name="Riley R."/>
            <person name="Salamov A."/>
            <person name="Simmons B.A."/>
            <person name="Magnuson J.K."/>
            <person name="Henrissat B."/>
            <person name="Mortensen U.H."/>
            <person name="Larsen T.O."/>
            <person name="Devries R.P."/>
            <person name="Grigoriev I.V."/>
            <person name="Machida M."/>
            <person name="Baker S.E."/>
            <person name="Andersen M.R."/>
        </authorList>
    </citation>
    <scope>NUCLEOTIDE SEQUENCE [LARGE SCALE GENOMIC DNA]</scope>
    <source>
        <strain evidence="7 8">IBT 29228</strain>
    </source>
</reference>
<dbReference type="GO" id="GO:0009893">
    <property type="term" value="P:positive regulation of metabolic process"/>
    <property type="evidence" value="ECO:0007669"/>
    <property type="project" value="UniProtKB-ARBA"/>
</dbReference>
<organism evidence="7 8">
    <name type="scientific">Aspergillus bertholletiae</name>
    <dbReference type="NCBI Taxonomy" id="1226010"/>
    <lineage>
        <taxon>Eukaryota</taxon>
        <taxon>Fungi</taxon>
        <taxon>Dikarya</taxon>
        <taxon>Ascomycota</taxon>
        <taxon>Pezizomycotina</taxon>
        <taxon>Eurotiomycetes</taxon>
        <taxon>Eurotiomycetidae</taxon>
        <taxon>Eurotiales</taxon>
        <taxon>Aspergillaceae</taxon>
        <taxon>Aspergillus</taxon>
        <taxon>Aspergillus subgen. Circumdati</taxon>
    </lineage>
</organism>
<dbReference type="InterPro" id="IPR050675">
    <property type="entry name" value="OAF3"/>
</dbReference>
<dbReference type="GO" id="GO:0000981">
    <property type="term" value="F:DNA-binding transcription factor activity, RNA polymerase II-specific"/>
    <property type="evidence" value="ECO:0007669"/>
    <property type="project" value="InterPro"/>
</dbReference>
<sequence length="94" mass="10268">MSTNSPASPSGPPSHGEKQYLRQRFSSRVCDHCIRRKVKCDLKRPSCSRCLEAGHSCIYSSTRRKPGPTKGSRASRKALCQGSAVGSRAGHHSR</sequence>
<dbReference type="OrthoDB" id="4491390at2759"/>
<feature type="region of interest" description="Disordered" evidence="5">
    <location>
        <begin position="1"/>
        <end position="20"/>
    </location>
</feature>
<evidence type="ECO:0000256" key="3">
    <source>
        <dbReference type="ARBA" id="ARBA00023163"/>
    </source>
</evidence>
<feature type="domain" description="Zn(2)-C6 fungal-type" evidence="6">
    <location>
        <begin position="29"/>
        <end position="59"/>
    </location>
</feature>
<dbReference type="InterPro" id="IPR036864">
    <property type="entry name" value="Zn2-C6_fun-type_DNA-bd_sf"/>
</dbReference>
<evidence type="ECO:0000313" key="8">
    <source>
        <dbReference type="Proteomes" id="UP000326198"/>
    </source>
</evidence>
<keyword evidence="1" id="KW-0805">Transcription regulation</keyword>
<dbReference type="Proteomes" id="UP000326198">
    <property type="component" value="Unassembled WGS sequence"/>
</dbReference>
<evidence type="ECO:0000259" key="6">
    <source>
        <dbReference type="PROSITE" id="PS50048"/>
    </source>
</evidence>
<evidence type="ECO:0000256" key="2">
    <source>
        <dbReference type="ARBA" id="ARBA00023125"/>
    </source>
</evidence>
<dbReference type="Gene3D" id="4.10.240.10">
    <property type="entry name" value="Zn(2)-C6 fungal-type DNA-binding domain"/>
    <property type="match status" value="1"/>
</dbReference>
<keyword evidence="8" id="KW-1185">Reference proteome</keyword>
<dbReference type="Pfam" id="PF00172">
    <property type="entry name" value="Zn_clus"/>
    <property type="match status" value="1"/>
</dbReference>
<protein>
    <recommendedName>
        <fullName evidence="6">Zn(2)-C6 fungal-type domain-containing protein</fullName>
    </recommendedName>
</protein>
<evidence type="ECO:0000256" key="5">
    <source>
        <dbReference type="SAM" id="MobiDB-lite"/>
    </source>
</evidence>
<feature type="region of interest" description="Disordered" evidence="5">
    <location>
        <begin position="59"/>
        <end position="94"/>
    </location>
</feature>
<gene>
    <name evidence="7" type="ORF">BDV26DRAFT_197898</name>
</gene>
<dbReference type="PANTHER" id="PTHR31069:SF32">
    <property type="entry name" value="ARGININE METABOLISM REGULATION PROTEIN II"/>
    <property type="match status" value="1"/>
</dbReference>
<name>A0A5N7B8U4_9EURO</name>
<dbReference type="AlphaFoldDB" id="A0A5N7B8U4"/>
<keyword evidence="3" id="KW-0804">Transcription</keyword>
<dbReference type="InterPro" id="IPR001138">
    <property type="entry name" value="Zn2Cys6_DnaBD"/>
</dbReference>
<dbReference type="SMART" id="SM00066">
    <property type="entry name" value="GAL4"/>
    <property type="match status" value="1"/>
</dbReference>
<evidence type="ECO:0000313" key="7">
    <source>
        <dbReference type="EMBL" id="KAE8378185.1"/>
    </source>
</evidence>
<dbReference type="PROSITE" id="PS50048">
    <property type="entry name" value="ZN2_CY6_FUNGAL_2"/>
    <property type="match status" value="1"/>
</dbReference>
<dbReference type="EMBL" id="ML736212">
    <property type="protein sequence ID" value="KAE8378185.1"/>
    <property type="molecule type" value="Genomic_DNA"/>
</dbReference>
<proteinExistence type="predicted"/>
<keyword evidence="4" id="KW-0539">Nucleus</keyword>
<dbReference type="PRINTS" id="PR00755">
    <property type="entry name" value="AFLATOXINBRP"/>
</dbReference>
<accession>A0A5N7B8U4</accession>
<evidence type="ECO:0000256" key="1">
    <source>
        <dbReference type="ARBA" id="ARBA00023015"/>
    </source>
</evidence>
<evidence type="ECO:0000256" key="4">
    <source>
        <dbReference type="ARBA" id="ARBA00023242"/>
    </source>
</evidence>